<protein>
    <submittedName>
        <fullName evidence="6">Response regulator receiver domain-containing protein</fullName>
    </submittedName>
</protein>
<evidence type="ECO:0000256" key="4">
    <source>
        <dbReference type="PROSITE-ProRule" id="PRU00169"/>
    </source>
</evidence>
<dbReference type="PANTHER" id="PTHR48111:SF40">
    <property type="entry name" value="PHOSPHATE REGULON TRANSCRIPTIONAL REGULATORY PROTEIN PHOB"/>
    <property type="match status" value="1"/>
</dbReference>
<dbReference type="STRING" id="490829.SAMN05421850_109159"/>
<dbReference type="GO" id="GO:0000156">
    <property type="term" value="F:phosphorelay response regulator activity"/>
    <property type="evidence" value="ECO:0007669"/>
    <property type="project" value="TreeGrafter"/>
</dbReference>
<dbReference type="Proteomes" id="UP000199340">
    <property type="component" value="Unassembled WGS sequence"/>
</dbReference>
<dbReference type="InterPro" id="IPR011006">
    <property type="entry name" value="CheY-like_superfamily"/>
</dbReference>
<name>A0A1G8RLM7_9RHOB</name>
<evidence type="ECO:0000313" key="6">
    <source>
        <dbReference type="EMBL" id="SDJ17425.1"/>
    </source>
</evidence>
<keyword evidence="7" id="KW-1185">Reference proteome</keyword>
<dbReference type="Gene3D" id="3.40.50.2300">
    <property type="match status" value="1"/>
</dbReference>
<dbReference type="SUPFAM" id="SSF52172">
    <property type="entry name" value="CheY-like"/>
    <property type="match status" value="1"/>
</dbReference>
<evidence type="ECO:0000313" key="7">
    <source>
        <dbReference type="Proteomes" id="UP000199340"/>
    </source>
</evidence>
<dbReference type="Pfam" id="PF00072">
    <property type="entry name" value="Response_reg"/>
    <property type="match status" value="1"/>
</dbReference>
<evidence type="ECO:0000256" key="1">
    <source>
        <dbReference type="ARBA" id="ARBA00022553"/>
    </source>
</evidence>
<dbReference type="EMBL" id="FNEB01000009">
    <property type="protein sequence ID" value="SDJ17425.1"/>
    <property type="molecule type" value="Genomic_DNA"/>
</dbReference>
<evidence type="ECO:0000259" key="5">
    <source>
        <dbReference type="PROSITE" id="PS50110"/>
    </source>
</evidence>
<feature type="domain" description="Response regulatory" evidence="5">
    <location>
        <begin position="2"/>
        <end position="121"/>
    </location>
</feature>
<evidence type="ECO:0000256" key="2">
    <source>
        <dbReference type="ARBA" id="ARBA00023012"/>
    </source>
</evidence>
<dbReference type="PROSITE" id="PS50110">
    <property type="entry name" value="RESPONSE_REGULATORY"/>
    <property type="match status" value="1"/>
</dbReference>
<dbReference type="InterPro" id="IPR001789">
    <property type="entry name" value="Sig_transdc_resp-reg_receiver"/>
</dbReference>
<keyword evidence="1 4" id="KW-0597">Phosphoprotein</keyword>
<sequence length="325" mass="36395">MKILVVDDDPLFLELAASLLNSLGYNRLHFAKSADDALSQIEQAATPFDCFLLDIQMPGMDGIELCACIRDIETYRHTPIVMLTAMTEKHYVDGAFQAGASDYITKPIERIEVKARMRNVEALLAERSHTGLVSQQLKNAEIDFGKSVRFEDPVLLHDAAWVLPFSSLENYVLRLGNMRLFNTVAYGFHIENAHEIHARASGLEFIDMLTDVSRAIRDALSAFPSFLSYAGYGDFCALVPKLAHFDRSFAQLQINDALQLTADMSGEQSWPVPKVKLGAAQSCKLLSFKDPTDMLYGAIKKARRGGEREFEGFTRWQMGVSDENR</sequence>
<dbReference type="GO" id="GO:0005829">
    <property type="term" value="C:cytosol"/>
    <property type="evidence" value="ECO:0007669"/>
    <property type="project" value="TreeGrafter"/>
</dbReference>
<dbReference type="GO" id="GO:0032993">
    <property type="term" value="C:protein-DNA complex"/>
    <property type="evidence" value="ECO:0007669"/>
    <property type="project" value="TreeGrafter"/>
</dbReference>
<gene>
    <name evidence="6" type="ORF">SAMN05421850_109159</name>
</gene>
<dbReference type="RefSeq" id="WP_090029758.1">
    <property type="nucleotide sequence ID" value="NZ_FNEB01000009.1"/>
</dbReference>
<evidence type="ECO:0000256" key="3">
    <source>
        <dbReference type="ARBA" id="ARBA00023125"/>
    </source>
</evidence>
<dbReference type="AlphaFoldDB" id="A0A1G8RLM7"/>
<keyword evidence="3" id="KW-0238">DNA-binding</keyword>
<dbReference type="OrthoDB" id="7326651at2"/>
<dbReference type="GO" id="GO:0000976">
    <property type="term" value="F:transcription cis-regulatory region binding"/>
    <property type="evidence" value="ECO:0007669"/>
    <property type="project" value="TreeGrafter"/>
</dbReference>
<dbReference type="GO" id="GO:0006355">
    <property type="term" value="P:regulation of DNA-templated transcription"/>
    <property type="evidence" value="ECO:0007669"/>
    <property type="project" value="TreeGrafter"/>
</dbReference>
<proteinExistence type="predicted"/>
<reference evidence="6 7" key="1">
    <citation type="submission" date="2016-10" db="EMBL/GenBank/DDBJ databases">
        <authorList>
            <person name="de Groot N.N."/>
        </authorList>
    </citation>
    <scope>NUCLEOTIDE SEQUENCE [LARGE SCALE GENOMIC DNA]</scope>
    <source>
        <strain evidence="6 7">DSM 28010</strain>
    </source>
</reference>
<keyword evidence="2" id="KW-0902">Two-component regulatory system</keyword>
<feature type="modified residue" description="4-aspartylphosphate" evidence="4">
    <location>
        <position position="54"/>
    </location>
</feature>
<accession>A0A1G8RLM7</accession>
<organism evidence="6 7">
    <name type="scientific">Lutimaribacter saemankumensis</name>
    <dbReference type="NCBI Taxonomy" id="490829"/>
    <lineage>
        <taxon>Bacteria</taxon>
        <taxon>Pseudomonadati</taxon>
        <taxon>Pseudomonadota</taxon>
        <taxon>Alphaproteobacteria</taxon>
        <taxon>Rhodobacterales</taxon>
        <taxon>Roseobacteraceae</taxon>
        <taxon>Lutimaribacter</taxon>
    </lineage>
</organism>
<dbReference type="PANTHER" id="PTHR48111">
    <property type="entry name" value="REGULATOR OF RPOS"/>
    <property type="match status" value="1"/>
</dbReference>
<dbReference type="SMART" id="SM00448">
    <property type="entry name" value="REC"/>
    <property type="match status" value="1"/>
</dbReference>
<dbReference type="InterPro" id="IPR039420">
    <property type="entry name" value="WalR-like"/>
</dbReference>